<protein>
    <submittedName>
        <fullName evidence="2">Uncharacterized protein</fullName>
    </submittedName>
</protein>
<evidence type="ECO:0000313" key="3">
    <source>
        <dbReference type="Proteomes" id="UP000271974"/>
    </source>
</evidence>
<keyword evidence="3" id="KW-1185">Reference proteome</keyword>
<reference evidence="2 3" key="1">
    <citation type="submission" date="2019-01" db="EMBL/GenBank/DDBJ databases">
        <title>A draft genome assembly of the solar-powered sea slug Elysia chlorotica.</title>
        <authorList>
            <person name="Cai H."/>
            <person name="Li Q."/>
            <person name="Fang X."/>
            <person name="Li J."/>
            <person name="Curtis N.E."/>
            <person name="Altenburger A."/>
            <person name="Shibata T."/>
            <person name="Feng M."/>
            <person name="Maeda T."/>
            <person name="Schwartz J.A."/>
            <person name="Shigenobu S."/>
            <person name="Lundholm N."/>
            <person name="Nishiyama T."/>
            <person name="Yang H."/>
            <person name="Hasebe M."/>
            <person name="Li S."/>
            <person name="Pierce S.K."/>
            <person name="Wang J."/>
        </authorList>
    </citation>
    <scope>NUCLEOTIDE SEQUENCE [LARGE SCALE GENOMIC DNA]</scope>
    <source>
        <strain evidence="2">EC2010</strain>
        <tissue evidence="2">Whole organism of an adult</tissue>
    </source>
</reference>
<dbReference type="EMBL" id="RQTK01000163">
    <property type="protein sequence ID" value="RUS85649.1"/>
    <property type="molecule type" value="Genomic_DNA"/>
</dbReference>
<feature type="transmembrane region" description="Helical" evidence="1">
    <location>
        <begin position="155"/>
        <end position="181"/>
    </location>
</feature>
<gene>
    <name evidence="2" type="ORF">EGW08_006595</name>
</gene>
<dbReference type="AlphaFoldDB" id="A0A3S1HT99"/>
<name>A0A3S1HT99_ELYCH</name>
<sequence length="264" mass="29131">VNVIEDLNRFTLVIPNSKTDAVVPNIESIRLKLQEITSQIVIIESVRPSIQLTGDVIDFNDDDTDVTFVVAGVGNFRLFSNTALDLVTDLGDVTTLTKLQPLNSVVGGNLVVRRPYDLSVVTPASQDVLSALQAAASLRIPTIHKSYTWWLDDPWAAFVALGGLVILLALVAIIVLLRSYAKYRKFIKRFRVYQTNMAGAEFTEPPSFLREYETQVRRSLNMYVPPDETVQELGEINMGYQGQGATPRGGAGTVVNPVYGKVPY</sequence>
<evidence type="ECO:0000256" key="1">
    <source>
        <dbReference type="SAM" id="Phobius"/>
    </source>
</evidence>
<proteinExistence type="predicted"/>
<dbReference type="STRING" id="188477.A0A3S1HT99"/>
<keyword evidence="1" id="KW-0812">Transmembrane</keyword>
<feature type="non-terminal residue" evidence="2">
    <location>
        <position position="1"/>
    </location>
</feature>
<keyword evidence="1" id="KW-1133">Transmembrane helix</keyword>
<dbReference type="Proteomes" id="UP000271974">
    <property type="component" value="Unassembled WGS sequence"/>
</dbReference>
<keyword evidence="1" id="KW-0472">Membrane</keyword>
<comment type="caution">
    <text evidence="2">The sequence shown here is derived from an EMBL/GenBank/DDBJ whole genome shotgun (WGS) entry which is preliminary data.</text>
</comment>
<evidence type="ECO:0000313" key="2">
    <source>
        <dbReference type="EMBL" id="RUS85649.1"/>
    </source>
</evidence>
<dbReference type="OrthoDB" id="6156217at2759"/>
<accession>A0A3S1HT99</accession>
<organism evidence="2 3">
    <name type="scientific">Elysia chlorotica</name>
    <name type="common">Eastern emerald elysia</name>
    <name type="synonym">Sea slug</name>
    <dbReference type="NCBI Taxonomy" id="188477"/>
    <lineage>
        <taxon>Eukaryota</taxon>
        <taxon>Metazoa</taxon>
        <taxon>Spiralia</taxon>
        <taxon>Lophotrochozoa</taxon>
        <taxon>Mollusca</taxon>
        <taxon>Gastropoda</taxon>
        <taxon>Heterobranchia</taxon>
        <taxon>Euthyneura</taxon>
        <taxon>Panpulmonata</taxon>
        <taxon>Sacoglossa</taxon>
        <taxon>Placobranchoidea</taxon>
        <taxon>Plakobranchidae</taxon>
        <taxon>Elysia</taxon>
    </lineage>
</organism>